<feature type="region of interest" description="Disordered" evidence="10">
    <location>
        <begin position="1"/>
        <end position="30"/>
    </location>
</feature>
<evidence type="ECO:0000256" key="5">
    <source>
        <dbReference type="ARBA" id="ARBA00023024"/>
    </source>
</evidence>
<name>A0ABR0K7N3_9EURO</name>
<dbReference type="PANTHER" id="PTHR11177:SF228">
    <property type="entry name" value="CHITINASE"/>
    <property type="match status" value="1"/>
</dbReference>
<accession>A0ABR0K7N3</accession>
<dbReference type="InterPro" id="IPR017853">
    <property type="entry name" value="GH"/>
</dbReference>
<keyword evidence="7 9" id="KW-0326">Glycosidase</keyword>
<evidence type="ECO:0000256" key="2">
    <source>
        <dbReference type="ARBA" id="ARBA00008682"/>
    </source>
</evidence>
<dbReference type="SUPFAM" id="SSF51445">
    <property type="entry name" value="(Trans)glycosidases"/>
    <property type="match status" value="1"/>
</dbReference>
<evidence type="ECO:0000256" key="9">
    <source>
        <dbReference type="RuleBase" id="RU000489"/>
    </source>
</evidence>
<dbReference type="SMART" id="SM00636">
    <property type="entry name" value="Glyco_18"/>
    <property type="match status" value="1"/>
</dbReference>
<dbReference type="InterPro" id="IPR029070">
    <property type="entry name" value="Chitinase_insertion_sf"/>
</dbReference>
<dbReference type="InterPro" id="IPR011583">
    <property type="entry name" value="Chitinase_II/V-like_cat"/>
</dbReference>
<dbReference type="Gene3D" id="3.10.50.10">
    <property type="match status" value="1"/>
</dbReference>
<evidence type="ECO:0000256" key="3">
    <source>
        <dbReference type="ARBA" id="ARBA00012729"/>
    </source>
</evidence>
<dbReference type="Pfam" id="PF00704">
    <property type="entry name" value="Glyco_hydro_18"/>
    <property type="match status" value="1"/>
</dbReference>
<keyword evidence="6" id="KW-0119">Carbohydrate metabolism</keyword>
<keyword evidence="4 9" id="KW-0378">Hydrolase</keyword>
<comment type="catalytic activity">
    <reaction evidence="1">
        <text>Random endo-hydrolysis of N-acetyl-beta-D-glucosaminide (1-&gt;4)-beta-linkages in chitin and chitodextrins.</text>
        <dbReference type="EC" id="3.2.1.14"/>
    </reaction>
</comment>
<evidence type="ECO:0000256" key="1">
    <source>
        <dbReference type="ARBA" id="ARBA00000822"/>
    </source>
</evidence>
<evidence type="ECO:0000256" key="7">
    <source>
        <dbReference type="ARBA" id="ARBA00023295"/>
    </source>
</evidence>
<evidence type="ECO:0000259" key="11">
    <source>
        <dbReference type="PROSITE" id="PS51910"/>
    </source>
</evidence>
<comment type="similarity">
    <text evidence="2">Belongs to the glycosyl hydrolase 18 family. Chitinase class V subfamily.</text>
</comment>
<keyword evidence="5" id="KW-0146">Chitin degradation</keyword>
<proteinExistence type="inferred from homology"/>
<gene>
    <name evidence="12" type="ORF">LTR24_006035</name>
</gene>
<dbReference type="InterPro" id="IPR050314">
    <property type="entry name" value="Glycosyl_Hydrlase_18"/>
</dbReference>
<dbReference type="PANTHER" id="PTHR11177">
    <property type="entry name" value="CHITINASE"/>
    <property type="match status" value="1"/>
</dbReference>
<dbReference type="EC" id="3.2.1.14" evidence="3"/>
<dbReference type="Gene3D" id="3.20.20.80">
    <property type="entry name" value="Glycosidases"/>
    <property type="match status" value="1"/>
</dbReference>
<evidence type="ECO:0000313" key="13">
    <source>
        <dbReference type="Proteomes" id="UP001345013"/>
    </source>
</evidence>
<dbReference type="PROSITE" id="PS01095">
    <property type="entry name" value="GH18_1"/>
    <property type="match status" value="1"/>
</dbReference>
<evidence type="ECO:0000256" key="4">
    <source>
        <dbReference type="ARBA" id="ARBA00022801"/>
    </source>
</evidence>
<dbReference type="PROSITE" id="PS51910">
    <property type="entry name" value="GH18_2"/>
    <property type="match status" value="1"/>
</dbReference>
<dbReference type="Proteomes" id="UP001345013">
    <property type="component" value="Unassembled WGS sequence"/>
</dbReference>
<comment type="caution">
    <text evidence="12">The sequence shown here is derived from an EMBL/GenBank/DDBJ whole genome shotgun (WGS) entry which is preliminary data.</text>
</comment>
<feature type="compositionally biased region" description="Pro residues" evidence="10">
    <location>
        <begin position="1"/>
        <end position="12"/>
    </location>
</feature>
<feature type="domain" description="GH18" evidence="11">
    <location>
        <begin position="33"/>
        <end position="378"/>
    </location>
</feature>
<keyword evidence="8" id="KW-0624">Polysaccharide degradation</keyword>
<dbReference type="InterPro" id="IPR001223">
    <property type="entry name" value="Glyco_hydro18_cat"/>
</dbReference>
<sequence length="378" mass="41585">MDPKAPPLPPRKPQSLRSAQSIHPQANPPSTPWVHGSYYPSWRIYRGAKPSSMDLAITTHLFYAFARVHPDGTIYHLDEKADLQLPVDGTTGSLAACLAQKQSHPHLRLLLSIGGSSGSSTFAEVASSEVTRDRFAASARHFIDRYNFDGVDIDWEHPKDPVQGHDYLSLLQTCRTHFPSPQYLLTSALPTGEWCLRNIDIPTVATTLDWINLMCYDFSGPWTELSGHQSQLYSPEHPHNAFAKRSCDAAVKYLFSRGVPGSKIVIGVPVYGRSFLGTDNIGQKFTGHFSEASGVIEYKDLPRTGAVEYVDWNVGAAFSVGGDAGFVSYDVPVTVTAKAQFVKQMGLRGLFYWTGVADAPPNHGDRSLIRAGWTGLHK</sequence>
<organism evidence="12 13">
    <name type="scientific">Lithohypha guttulata</name>
    <dbReference type="NCBI Taxonomy" id="1690604"/>
    <lineage>
        <taxon>Eukaryota</taxon>
        <taxon>Fungi</taxon>
        <taxon>Dikarya</taxon>
        <taxon>Ascomycota</taxon>
        <taxon>Pezizomycotina</taxon>
        <taxon>Eurotiomycetes</taxon>
        <taxon>Chaetothyriomycetidae</taxon>
        <taxon>Chaetothyriales</taxon>
        <taxon>Trichomeriaceae</taxon>
        <taxon>Lithohypha</taxon>
    </lineage>
</organism>
<protein>
    <recommendedName>
        <fullName evidence="3">chitinase</fullName>
        <ecNumber evidence="3">3.2.1.14</ecNumber>
    </recommendedName>
</protein>
<keyword evidence="13" id="KW-1185">Reference proteome</keyword>
<evidence type="ECO:0000256" key="6">
    <source>
        <dbReference type="ARBA" id="ARBA00023277"/>
    </source>
</evidence>
<evidence type="ECO:0000256" key="8">
    <source>
        <dbReference type="ARBA" id="ARBA00023326"/>
    </source>
</evidence>
<dbReference type="EMBL" id="JAVRRG010000073">
    <property type="protein sequence ID" value="KAK5089667.1"/>
    <property type="molecule type" value="Genomic_DNA"/>
</dbReference>
<dbReference type="InterPro" id="IPR001579">
    <property type="entry name" value="Glyco_hydro_18_chit_AS"/>
</dbReference>
<reference evidence="12 13" key="1">
    <citation type="submission" date="2023-08" db="EMBL/GenBank/DDBJ databases">
        <title>Black Yeasts Isolated from many extreme environments.</title>
        <authorList>
            <person name="Coleine C."/>
            <person name="Stajich J.E."/>
            <person name="Selbmann L."/>
        </authorList>
    </citation>
    <scope>NUCLEOTIDE SEQUENCE [LARGE SCALE GENOMIC DNA]</scope>
    <source>
        <strain evidence="12 13">CCFEE 5885</strain>
    </source>
</reference>
<evidence type="ECO:0000313" key="12">
    <source>
        <dbReference type="EMBL" id="KAK5089667.1"/>
    </source>
</evidence>
<evidence type="ECO:0000256" key="10">
    <source>
        <dbReference type="SAM" id="MobiDB-lite"/>
    </source>
</evidence>
<dbReference type="SUPFAM" id="SSF54556">
    <property type="entry name" value="Chitinase insertion domain"/>
    <property type="match status" value="1"/>
</dbReference>